<dbReference type="PANTHER" id="PTHR31025:SF25">
    <property type="entry name" value="ZINC FINGER (C2H2)-60"/>
    <property type="match status" value="1"/>
</dbReference>
<dbReference type="GeneTree" id="ENSGT00950000182912"/>
<dbReference type="Proteomes" id="UP000694620">
    <property type="component" value="Chromosome 6"/>
</dbReference>
<reference evidence="1" key="2">
    <citation type="submission" date="2025-08" db="UniProtKB">
        <authorList>
            <consortium name="Ensembl"/>
        </authorList>
    </citation>
    <scope>IDENTIFICATION</scope>
</reference>
<reference evidence="1" key="3">
    <citation type="submission" date="2025-09" db="UniProtKB">
        <authorList>
            <consortium name="Ensembl"/>
        </authorList>
    </citation>
    <scope>IDENTIFICATION</scope>
</reference>
<sequence length="86" mass="9600">EDIGIIIEGQEVLTGLNSVSQACATLLGFIYALNLQYPKELKYTFEVFQKLFLELDAQKLSPKVISLKKPLAGISHALLSKHVLHY</sequence>
<dbReference type="PANTHER" id="PTHR31025">
    <property type="entry name" value="SI:CH211-196P9.1-RELATED"/>
    <property type="match status" value="1"/>
</dbReference>
<organism evidence="1 2">
    <name type="scientific">Erpetoichthys calabaricus</name>
    <name type="common">Rope fish</name>
    <name type="synonym">Calamoichthys calabaricus</name>
    <dbReference type="NCBI Taxonomy" id="27687"/>
    <lineage>
        <taxon>Eukaryota</taxon>
        <taxon>Metazoa</taxon>
        <taxon>Chordata</taxon>
        <taxon>Craniata</taxon>
        <taxon>Vertebrata</taxon>
        <taxon>Euteleostomi</taxon>
        <taxon>Actinopterygii</taxon>
        <taxon>Polypteriformes</taxon>
        <taxon>Polypteridae</taxon>
        <taxon>Erpetoichthys</taxon>
    </lineage>
</organism>
<evidence type="ECO:0000313" key="2">
    <source>
        <dbReference type="Proteomes" id="UP000694620"/>
    </source>
</evidence>
<evidence type="ECO:0000313" key="1">
    <source>
        <dbReference type="Ensembl" id="ENSECRP00000009932.1"/>
    </source>
</evidence>
<dbReference type="AlphaFoldDB" id="A0A8C4S166"/>
<proteinExistence type="predicted"/>
<protein>
    <submittedName>
        <fullName evidence="1">Uncharacterized protein</fullName>
    </submittedName>
</protein>
<accession>A0A8C4S166</accession>
<dbReference type="Ensembl" id="ENSECRT00000010097.1">
    <property type="protein sequence ID" value="ENSECRP00000009932.1"/>
    <property type="gene ID" value="ENSECRG00000006643.1"/>
</dbReference>
<keyword evidence="2" id="KW-1185">Reference proteome</keyword>
<name>A0A8C4S166_ERPCA</name>
<reference evidence="1" key="1">
    <citation type="submission" date="2021-06" db="EMBL/GenBank/DDBJ databases">
        <authorList>
            <consortium name="Wellcome Sanger Institute Data Sharing"/>
        </authorList>
    </citation>
    <scope>NUCLEOTIDE SEQUENCE [LARGE SCALE GENOMIC DNA]</scope>
</reference>